<accession>A0A562JBW3</accession>
<protein>
    <submittedName>
        <fullName evidence="1">Uncharacterized protein</fullName>
    </submittedName>
</protein>
<dbReference type="RefSeq" id="WP_170226163.1">
    <property type="nucleotide sequence ID" value="NZ_JBCFAR010000002.1"/>
</dbReference>
<proteinExistence type="predicted"/>
<name>A0A562JBW3_9FIRM</name>
<dbReference type="Proteomes" id="UP000315343">
    <property type="component" value="Unassembled WGS sequence"/>
</dbReference>
<dbReference type="NCBIfam" id="NF040898">
    <property type="entry name" value="CC_mini_metal"/>
    <property type="match status" value="1"/>
</dbReference>
<gene>
    <name evidence="1" type="ORF">LY60_02018</name>
</gene>
<evidence type="ECO:0000313" key="1">
    <source>
        <dbReference type="EMBL" id="TWH80756.1"/>
    </source>
</evidence>
<reference evidence="1 2" key="1">
    <citation type="submission" date="2019-07" db="EMBL/GenBank/DDBJ databases">
        <title>Genomic Encyclopedia of Type Strains, Phase I: the one thousand microbial genomes (KMG-I) project.</title>
        <authorList>
            <person name="Kyrpides N."/>
        </authorList>
    </citation>
    <scope>NUCLEOTIDE SEQUENCE [LARGE SCALE GENOMIC DNA]</scope>
    <source>
        <strain evidence="1 2">DSM 13558</strain>
    </source>
</reference>
<keyword evidence="2" id="KW-1185">Reference proteome</keyword>
<sequence>MFKFIKNWLERLAKENEKSFGSGRLDCCDLNRPKNINVQTSNNTNKK</sequence>
<organism evidence="1 2">
    <name type="scientific">Sedimentibacter saalensis</name>
    <dbReference type="NCBI Taxonomy" id="130788"/>
    <lineage>
        <taxon>Bacteria</taxon>
        <taxon>Bacillati</taxon>
        <taxon>Bacillota</taxon>
        <taxon>Tissierellia</taxon>
        <taxon>Sedimentibacter</taxon>
    </lineage>
</organism>
<dbReference type="AlphaFoldDB" id="A0A562JBW3"/>
<evidence type="ECO:0000313" key="2">
    <source>
        <dbReference type="Proteomes" id="UP000315343"/>
    </source>
</evidence>
<comment type="caution">
    <text evidence="1">The sequence shown here is derived from an EMBL/GenBank/DDBJ whole genome shotgun (WGS) entry which is preliminary data.</text>
</comment>
<dbReference type="EMBL" id="VLKH01000004">
    <property type="protein sequence ID" value="TWH80756.1"/>
    <property type="molecule type" value="Genomic_DNA"/>
</dbReference>